<comment type="caution">
    <text evidence="1">The sequence shown here is derived from an EMBL/GenBank/DDBJ whole genome shotgun (WGS) entry which is preliminary data.</text>
</comment>
<evidence type="ECO:0000313" key="1">
    <source>
        <dbReference type="EMBL" id="CAH2017145.1"/>
    </source>
</evidence>
<sequence>MNYHAWNTPSCQTIYWTPATIASSTSSVDDPM</sequence>
<name>A0A9P0QCI7_ACAOB</name>
<proteinExistence type="predicted"/>
<reference evidence="1" key="1">
    <citation type="submission" date="2022-03" db="EMBL/GenBank/DDBJ databases">
        <authorList>
            <person name="Sayadi A."/>
        </authorList>
    </citation>
    <scope>NUCLEOTIDE SEQUENCE</scope>
</reference>
<dbReference type="AlphaFoldDB" id="A0A9P0QCI7"/>
<organism evidence="1 2">
    <name type="scientific">Acanthoscelides obtectus</name>
    <name type="common">Bean weevil</name>
    <name type="synonym">Bruchus obtectus</name>
    <dbReference type="NCBI Taxonomy" id="200917"/>
    <lineage>
        <taxon>Eukaryota</taxon>
        <taxon>Metazoa</taxon>
        <taxon>Ecdysozoa</taxon>
        <taxon>Arthropoda</taxon>
        <taxon>Hexapoda</taxon>
        <taxon>Insecta</taxon>
        <taxon>Pterygota</taxon>
        <taxon>Neoptera</taxon>
        <taxon>Endopterygota</taxon>
        <taxon>Coleoptera</taxon>
        <taxon>Polyphaga</taxon>
        <taxon>Cucujiformia</taxon>
        <taxon>Chrysomeloidea</taxon>
        <taxon>Chrysomelidae</taxon>
        <taxon>Bruchinae</taxon>
        <taxon>Bruchini</taxon>
        <taxon>Acanthoscelides</taxon>
    </lineage>
</organism>
<protein>
    <submittedName>
        <fullName evidence="1">Uncharacterized protein</fullName>
    </submittedName>
</protein>
<evidence type="ECO:0000313" key="2">
    <source>
        <dbReference type="Proteomes" id="UP001152888"/>
    </source>
</evidence>
<keyword evidence="2" id="KW-1185">Reference proteome</keyword>
<gene>
    <name evidence="1" type="ORF">ACAOBT_LOCUS35827</name>
</gene>
<dbReference type="Proteomes" id="UP001152888">
    <property type="component" value="Unassembled WGS sequence"/>
</dbReference>
<accession>A0A9P0QCI7</accession>
<dbReference type="EMBL" id="CAKOFQ010009138">
    <property type="protein sequence ID" value="CAH2017145.1"/>
    <property type="molecule type" value="Genomic_DNA"/>
</dbReference>